<evidence type="ECO:0000256" key="2">
    <source>
        <dbReference type="ARBA" id="ARBA00005417"/>
    </source>
</evidence>
<name>A0ABS4WNV2_9MICO</name>
<organism evidence="9 10">
    <name type="scientific">Microbacterium phyllosphaerae</name>
    <dbReference type="NCBI Taxonomy" id="124798"/>
    <lineage>
        <taxon>Bacteria</taxon>
        <taxon>Bacillati</taxon>
        <taxon>Actinomycetota</taxon>
        <taxon>Actinomycetes</taxon>
        <taxon>Micrococcales</taxon>
        <taxon>Microbacteriaceae</taxon>
        <taxon>Microbacterium</taxon>
    </lineage>
</organism>
<dbReference type="PROSITE" id="PS50893">
    <property type="entry name" value="ABC_TRANSPORTER_2"/>
    <property type="match status" value="1"/>
</dbReference>
<dbReference type="RefSeq" id="WP_210096587.1">
    <property type="nucleotide sequence ID" value="NZ_BAAAIO010000001.1"/>
</dbReference>
<feature type="compositionally biased region" description="Basic and acidic residues" evidence="7">
    <location>
        <begin position="335"/>
        <end position="349"/>
    </location>
</feature>
<evidence type="ECO:0000256" key="5">
    <source>
        <dbReference type="ARBA" id="ARBA00022840"/>
    </source>
</evidence>
<sequence length="349" mass="37445">MTDTIEIDRLHKRYGSRIALHELDLHVRPGTVFGLIGPNGAGKTTTLRTLVDIIRPSSGSVRILGEDPRHGGAALRRRIGYVPGELHLEGRSSGHRMLSFYAQVSGSRDAATTLRTGRDLADRLGVDLSRPVRTLSKGNKQKVGLIQAFMHRPELLILDEPTSGLDPLVQREFLQMVREAKDAGQTVLLSSHVLSEIQQTADEVAVLANGRVVADGDVASLRLGSIRRVRAELATADAAAARAEFDRLPGLTALDVQDADGILHLAGTIDGAIDPFIKALAPFEVRDLTVEEPDLEESVLRLYGDSAASGAAPATPRATAGADATAAPTRRSRRDRHDGSHGSDGEVQR</sequence>
<evidence type="ECO:0000256" key="1">
    <source>
        <dbReference type="ARBA" id="ARBA00004202"/>
    </source>
</evidence>
<dbReference type="InterPro" id="IPR050763">
    <property type="entry name" value="ABC_transporter_ATP-binding"/>
</dbReference>
<keyword evidence="10" id="KW-1185">Reference proteome</keyword>
<comment type="subcellular location">
    <subcellularLocation>
        <location evidence="1">Cell membrane</location>
        <topology evidence="1">Peripheral membrane protein</topology>
    </subcellularLocation>
</comment>
<reference evidence="9 10" key="1">
    <citation type="submission" date="2021-03" db="EMBL/GenBank/DDBJ databases">
        <title>Sequencing the genomes of 1000 actinobacteria strains.</title>
        <authorList>
            <person name="Klenk H.-P."/>
        </authorList>
    </citation>
    <scope>NUCLEOTIDE SEQUENCE [LARGE SCALE GENOMIC DNA]</scope>
    <source>
        <strain evidence="9 10">DSM 13468</strain>
    </source>
</reference>
<comment type="caution">
    <text evidence="9">The sequence shown here is derived from an EMBL/GenBank/DDBJ whole genome shotgun (WGS) entry which is preliminary data.</text>
</comment>
<feature type="domain" description="ABC transporter" evidence="8">
    <location>
        <begin position="5"/>
        <end position="234"/>
    </location>
</feature>
<dbReference type="InterPro" id="IPR027417">
    <property type="entry name" value="P-loop_NTPase"/>
</dbReference>
<evidence type="ECO:0000256" key="6">
    <source>
        <dbReference type="ARBA" id="ARBA00023251"/>
    </source>
</evidence>
<evidence type="ECO:0000256" key="7">
    <source>
        <dbReference type="SAM" id="MobiDB-lite"/>
    </source>
</evidence>
<dbReference type="EMBL" id="JAGIOA010000001">
    <property type="protein sequence ID" value="MBP2377214.1"/>
    <property type="molecule type" value="Genomic_DNA"/>
</dbReference>
<accession>A0ABS4WNV2</accession>
<feature type="compositionally biased region" description="Low complexity" evidence="7">
    <location>
        <begin position="307"/>
        <end position="329"/>
    </location>
</feature>
<evidence type="ECO:0000313" key="9">
    <source>
        <dbReference type="EMBL" id="MBP2377214.1"/>
    </source>
</evidence>
<dbReference type="InterPro" id="IPR003439">
    <property type="entry name" value="ABC_transporter-like_ATP-bd"/>
</dbReference>
<protein>
    <submittedName>
        <fullName evidence="9">ABC-2 type transport system ATP-binding protein</fullName>
    </submittedName>
</protein>
<proteinExistence type="inferred from homology"/>
<dbReference type="GO" id="GO:0005524">
    <property type="term" value="F:ATP binding"/>
    <property type="evidence" value="ECO:0007669"/>
    <property type="project" value="UniProtKB-KW"/>
</dbReference>
<dbReference type="PANTHER" id="PTHR42711">
    <property type="entry name" value="ABC TRANSPORTER ATP-BINDING PROTEIN"/>
    <property type="match status" value="1"/>
</dbReference>
<dbReference type="SMART" id="SM00382">
    <property type="entry name" value="AAA"/>
    <property type="match status" value="1"/>
</dbReference>
<dbReference type="InterPro" id="IPR017871">
    <property type="entry name" value="ABC_transporter-like_CS"/>
</dbReference>
<dbReference type="SUPFAM" id="SSF52540">
    <property type="entry name" value="P-loop containing nucleoside triphosphate hydrolases"/>
    <property type="match status" value="1"/>
</dbReference>
<dbReference type="Pfam" id="PF00005">
    <property type="entry name" value="ABC_tran"/>
    <property type="match status" value="1"/>
</dbReference>
<gene>
    <name evidence="9" type="ORF">JOF42_000709</name>
</gene>
<comment type="similarity">
    <text evidence="2">Belongs to the ABC transporter superfamily.</text>
</comment>
<keyword evidence="5 9" id="KW-0067">ATP-binding</keyword>
<dbReference type="InterPro" id="IPR003593">
    <property type="entry name" value="AAA+_ATPase"/>
</dbReference>
<evidence type="ECO:0000259" key="8">
    <source>
        <dbReference type="PROSITE" id="PS50893"/>
    </source>
</evidence>
<evidence type="ECO:0000256" key="4">
    <source>
        <dbReference type="ARBA" id="ARBA00022741"/>
    </source>
</evidence>
<keyword evidence="6" id="KW-0046">Antibiotic resistance</keyword>
<dbReference type="CDD" id="cd03230">
    <property type="entry name" value="ABC_DR_subfamily_A"/>
    <property type="match status" value="1"/>
</dbReference>
<feature type="region of interest" description="Disordered" evidence="7">
    <location>
        <begin position="307"/>
        <end position="349"/>
    </location>
</feature>
<keyword evidence="3" id="KW-0813">Transport</keyword>
<evidence type="ECO:0000256" key="3">
    <source>
        <dbReference type="ARBA" id="ARBA00022448"/>
    </source>
</evidence>
<keyword evidence="4" id="KW-0547">Nucleotide-binding</keyword>
<evidence type="ECO:0000313" key="10">
    <source>
        <dbReference type="Proteomes" id="UP000703720"/>
    </source>
</evidence>
<dbReference type="PANTHER" id="PTHR42711:SF5">
    <property type="entry name" value="ABC TRANSPORTER ATP-BINDING PROTEIN NATA"/>
    <property type="match status" value="1"/>
</dbReference>
<dbReference type="Proteomes" id="UP000703720">
    <property type="component" value="Unassembled WGS sequence"/>
</dbReference>
<dbReference type="PROSITE" id="PS00211">
    <property type="entry name" value="ABC_TRANSPORTER_1"/>
    <property type="match status" value="1"/>
</dbReference>
<dbReference type="Gene3D" id="3.40.50.300">
    <property type="entry name" value="P-loop containing nucleotide triphosphate hydrolases"/>
    <property type="match status" value="1"/>
</dbReference>